<sequence length="181" mass="21418">MKISYKFHDFDFKFKYLRIINYKTIFAFKPILAACVIKNLTPGLMLTAVLAPSLIFLPSRAKDRLSVSIDKVTEDLNCNSLTTPSPPQYLPLPPEFSRNDLQLLHHQQQFHSNPNHLGQMLYYSCNLDYLQQHQMLLTRHQQHVVKLIHYHQQRQHSLMDQWIHHPNNQLIPMFLIHKPKN</sequence>
<gene>
    <name evidence="1" type="ORF">AGLY_014799</name>
</gene>
<name>A0A6G0T2E3_APHGL</name>
<dbReference type="Proteomes" id="UP000475862">
    <property type="component" value="Unassembled WGS sequence"/>
</dbReference>
<reference evidence="1 2" key="1">
    <citation type="submission" date="2019-08" db="EMBL/GenBank/DDBJ databases">
        <title>The genome of the soybean aphid Biotype 1, its phylome, world population structure and adaptation to the North American continent.</title>
        <authorList>
            <person name="Giordano R."/>
            <person name="Donthu R.K."/>
            <person name="Hernandez A.G."/>
            <person name="Wright C.L."/>
            <person name="Zimin A.V."/>
        </authorList>
    </citation>
    <scope>NUCLEOTIDE SEQUENCE [LARGE SCALE GENOMIC DNA]</scope>
    <source>
        <tissue evidence="1">Whole aphids</tissue>
    </source>
</reference>
<organism evidence="1 2">
    <name type="scientific">Aphis glycines</name>
    <name type="common">Soybean aphid</name>
    <dbReference type="NCBI Taxonomy" id="307491"/>
    <lineage>
        <taxon>Eukaryota</taxon>
        <taxon>Metazoa</taxon>
        <taxon>Ecdysozoa</taxon>
        <taxon>Arthropoda</taxon>
        <taxon>Hexapoda</taxon>
        <taxon>Insecta</taxon>
        <taxon>Pterygota</taxon>
        <taxon>Neoptera</taxon>
        <taxon>Paraneoptera</taxon>
        <taxon>Hemiptera</taxon>
        <taxon>Sternorrhyncha</taxon>
        <taxon>Aphidomorpha</taxon>
        <taxon>Aphidoidea</taxon>
        <taxon>Aphididae</taxon>
        <taxon>Aphidini</taxon>
        <taxon>Aphis</taxon>
        <taxon>Aphis</taxon>
    </lineage>
</organism>
<accession>A0A6G0T2E3</accession>
<protein>
    <submittedName>
        <fullName evidence="1">Uncharacterized protein</fullName>
    </submittedName>
</protein>
<dbReference type="AlphaFoldDB" id="A0A6G0T2E3"/>
<comment type="caution">
    <text evidence="1">The sequence shown here is derived from an EMBL/GenBank/DDBJ whole genome shotgun (WGS) entry which is preliminary data.</text>
</comment>
<dbReference type="EMBL" id="VYZN01000065">
    <property type="protein sequence ID" value="KAE9524749.1"/>
    <property type="molecule type" value="Genomic_DNA"/>
</dbReference>
<proteinExistence type="predicted"/>
<evidence type="ECO:0000313" key="2">
    <source>
        <dbReference type="Proteomes" id="UP000475862"/>
    </source>
</evidence>
<evidence type="ECO:0000313" key="1">
    <source>
        <dbReference type="EMBL" id="KAE9524749.1"/>
    </source>
</evidence>
<keyword evidence="2" id="KW-1185">Reference proteome</keyword>
<dbReference type="OrthoDB" id="3643at2759"/>